<dbReference type="CDD" id="cd04765">
    <property type="entry name" value="HTH_MlrA-like_sg2"/>
    <property type="match status" value="1"/>
</dbReference>
<proteinExistence type="predicted"/>
<dbReference type="InterPro" id="IPR000551">
    <property type="entry name" value="MerR-type_HTH_dom"/>
</dbReference>
<dbReference type="PROSITE" id="PS50937">
    <property type="entry name" value="HTH_MERR_2"/>
    <property type="match status" value="1"/>
</dbReference>
<dbReference type="SUPFAM" id="SSF46955">
    <property type="entry name" value="Putative DNA-binding domain"/>
    <property type="match status" value="1"/>
</dbReference>
<dbReference type="Pfam" id="PF13411">
    <property type="entry name" value="MerR_1"/>
    <property type="match status" value="1"/>
</dbReference>
<keyword evidence="1" id="KW-0238">DNA-binding</keyword>
<dbReference type="InterPro" id="IPR009061">
    <property type="entry name" value="DNA-bd_dom_put_sf"/>
</dbReference>
<dbReference type="GO" id="GO:0003677">
    <property type="term" value="F:DNA binding"/>
    <property type="evidence" value="ECO:0007669"/>
    <property type="project" value="UniProtKB-KW"/>
</dbReference>
<dbReference type="PANTHER" id="PTHR30204:SF15">
    <property type="entry name" value="BLL5018 PROTEIN"/>
    <property type="match status" value="1"/>
</dbReference>
<dbReference type="AlphaFoldDB" id="A0A662DDU3"/>
<reference evidence="3 4" key="1">
    <citation type="submission" date="2018-06" db="EMBL/GenBank/DDBJ databases">
        <title>Extensive metabolic versatility and redundancy in microbially diverse, dynamic hydrothermal sediments.</title>
        <authorList>
            <person name="Dombrowski N."/>
            <person name="Teske A."/>
            <person name="Baker B.J."/>
        </authorList>
    </citation>
    <scope>NUCLEOTIDE SEQUENCE [LARGE SCALE GENOMIC DNA]</scope>
    <source>
        <strain evidence="3">B3_G15</strain>
    </source>
</reference>
<dbReference type="Gene3D" id="1.10.1660.10">
    <property type="match status" value="1"/>
</dbReference>
<feature type="domain" description="HTH merR-type" evidence="2">
    <location>
        <begin position="14"/>
        <end position="84"/>
    </location>
</feature>
<protein>
    <submittedName>
        <fullName evidence="3">MerR family transcriptional regulator</fullName>
    </submittedName>
</protein>
<gene>
    <name evidence="3" type="ORF">DRJ04_03960</name>
</gene>
<evidence type="ECO:0000259" key="2">
    <source>
        <dbReference type="PROSITE" id="PS50937"/>
    </source>
</evidence>
<dbReference type="Proteomes" id="UP000280417">
    <property type="component" value="Unassembled WGS sequence"/>
</dbReference>
<evidence type="ECO:0000256" key="1">
    <source>
        <dbReference type="ARBA" id="ARBA00023125"/>
    </source>
</evidence>
<dbReference type="SMART" id="SM00422">
    <property type="entry name" value="HTH_MERR"/>
    <property type="match status" value="1"/>
</dbReference>
<dbReference type="GO" id="GO:0003700">
    <property type="term" value="F:DNA-binding transcription factor activity"/>
    <property type="evidence" value="ECO:0007669"/>
    <property type="project" value="InterPro"/>
</dbReference>
<comment type="caution">
    <text evidence="3">The sequence shown here is derived from an EMBL/GenBank/DDBJ whole genome shotgun (WGS) entry which is preliminary data.</text>
</comment>
<dbReference type="InterPro" id="IPR047057">
    <property type="entry name" value="MerR_fam"/>
</dbReference>
<organism evidence="3 4">
    <name type="scientific">Aerophobetes bacterium</name>
    <dbReference type="NCBI Taxonomy" id="2030807"/>
    <lineage>
        <taxon>Bacteria</taxon>
        <taxon>Candidatus Aerophobota</taxon>
    </lineage>
</organism>
<dbReference type="EMBL" id="QMQA01000085">
    <property type="protein sequence ID" value="RLE13635.1"/>
    <property type="molecule type" value="Genomic_DNA"/>
</dbReference>
<evidence type="ECO:0000313" key="3">
    <source>
        <dbReference type="EMBL" id="RLE13635.1"/>
    </source>
</evidence>
<dbReference type="PANTHER" id="PTHR30204">
    <property type="entry name" value="REDOX-CYCLING DRUG-SENSING TRANSCRIPTIONAL ACTIVATOR SOXR"/>
    <property type="match status" value="1"/>
</dbReference>
<evidence type="ECO:0000313" key="4">
    <source>
        <dbReference type="Proteomes" id="UP000280417"/>
    </source>
</evidence>
<sequence length="112" mass="13221">MQSDAGARREGKLYFSIGEVSRITDLPAYVLRFWERKFPSLSPSKSRGGHRRYQKKDVELILKIKDLLYKEGFTIEGAKKELKKEGKKENRSEDLNLHWLKKEIEEIIRLLD</sequence>
<accession>A0A662DDU3</accession>
<name>A0A662DDU3_UNCAE</name>